<reference evidence="3 4" key="1">
    <citation type="submission" date="2019-07" db="EMBL/GenBank/DDBJ databases">
        <title>Genomic Encyclopedia of Archaeal and Bacterial Type Strains, Phase II (KMG-II): from individual species to whole genera.</title>
        <authorList>
            <person name="Goeker M."/>
        </authorList>
    </citation>
    <scope>NUCLEOTIDE SEQUENCE [LARGE SCALE GENOMIC DNA]</scope>
    <source>
        <strain evidence="3 4">DSM 18850</strain>
    </source>
</reference>
<name>A0A5S5D5R7_9SPHI</name>
<dbReference type="Gene3D" id="3.40.50.150">
    <property type="entry name" value="Vaccinia Virus protein VP39"/>
    <property type="match status" value="1"/>
</dbReference>
<dbReference type="InterPro" id="IPR029063">
    <property type="entry name" value="SAM-dependent_MTases_sf"/>
</dbReference>
<proteinExistence type="predicted"/>
<dbReference type="PANTHER" id="PTHR43861:SF3">
    <property type="entry name" value="PUTATIVE (AFU_ORTHOLOGUE AFUA_2G14390)-RELATED"/>
    <property type="match status" value="1"/>
</dbReference>
<dbReference type="PANTHER" id="PTHR43861">
    <property type="entry name" value="TRANS-ACONITATE 2-METHYLTRANSFERASE-RELATED"/>
    <property type="match status" value="1"/>
</dbReference>
<dbReference type="OrthoDB" id="9804312at2"/>
<dbReference type="SUPFAM" id="SSF53335">
    <property type="entry name" value="S-adenosyl-L-methionine-dependent methyltransferases"/>
    <property type="match status" value="1"/>
</dbReference>
<evidence type="ECO:0000259" key="2">
    <source>
        <dbReference type="Pfam" id="PF08241"/>
    </source>
</evidence>
<keyword evidence="1 3" id="KW-0808">Transferase</keyword>
<dbReference type="InterPro" id="IPR013216">
    <property type="entry name" value="Methyltransf_11"/>
</dbReference>
<keyword evidence="4" id="KW-1185">Reference proteome</keyword>
<feature type="domain" description="Methyltransferase type 11" evidence="2">
    <location>
        <begin position="42"/>
        <end position="132"/>
    </location>
</feature>
<dbReference type="Proteomes" id="UP000325105">
    <property type="component" value="Unassembled WGS sequence"/>
</dbReference>
<gene>
    <name evidence="3" type="ORF">BC792_12029</name>
</gene>
<keyword evidence="3" id="KW-0489">Methyltransferase</keyword>
<accession>A0A5S5D5R7</accession>
<evidence type="ECO:0000256" key="1">
    <source>
        <dbReference type="ARBA" id="ARBA00022679"/>
    </source>
</evidence>
<comment type="caution">
    <text evidence="3">The sequence shown here is derived from an EMBL/GenBank/DDBJ whole genome shotgun (WGS) entry which is preliminary data.</text>
</comment>
<dbReference type="Pfam" id="PF08241">
    <property type="entry name" value="Methyltransf_11"/>
    <property type="match status" value="1"/>
</dbReference>
<protein>
    <submittedName>
        <fullName evidence="3">Methyltransferase family protein</fullName>
    </submittedName>
</protein>
<dbReference type="GO" id="GO:0032259">
    <property type="term" value="P:methylation"/>
    <property type="evidence" value="ECO:0007669"/>
    <property type="project" value="UniProtKB-KW"/>
</dbReference>
<dbReference type="AlphaFoldDB" id="A0A5S5D5R7"/>
<organism evidence="3 4">
    <name type="scientific">Sphingobacterium allocomposti</name>
    <dbReference type="NCBI Taxonomy" id="415956"/>
    <lineage>
        <taxon>Bacteria</taxon>
        <taxon>Pseudomonadati</taxon>
        <taxon>Bacteroidota</taxon>
        <taxon>Sphingobacteriia</taxon>
        <taxon>Sphingobacteriales</taxon>
        <taxon>Sphingobacteriaceae</taxon>
        <taxon>Sphingobacterium</taxon>
    </lineage>
</organism>
<dbReference type="EMBL" id="VNHX01000020">
    <property type="protein sequence ID" value="TYP91321.1"/>
    <property type="molecule type" value="Genomic_DNA"/>
</dbReference>
<evidence type="ECO:0000313" key="3">
    <source>
        <dbReference type="EMBL" id="TYP91321.1"/>
    </source>
</evidence>
<sequence length="203" mass="23215">MKAFWDERYSGKDFVYGENPNEYLKAKLTELRKGKILLPAEGEGRNAVFAAKSGWMVSAFDQSTTGKKKAERLAQKNEVAIDYTISDLEDIRYPENSFDVLALVYAHFHSEKRTAYHQKLSTYLRKGGTLILEAFGKRHMENQKINPNAGGPRDVAMLYRLEELMSDFEGFEFLEAIETKTELNEGKHHLGEADVVRIFAIKK</sequence>
<evidence type="ECO:0000313" key="4">
    <source>
        <dbReference type="Proteomes" id="UP000325105"/>
    </source>
</evidence>
<dbReference type="GO" id="GO:0008757">
    <property type="term" value="F:S-adenosylmethionine-dependent methyltransferase activity"/>
    <property type="evidence" value="ECO:0007669"/>
    <property type="project" value="InterPro"/>
</dbReference>